<dbReference type="Proteomes" id="UP000728185">
    <property type="component" value="Unassembled WGS sequence"/>
</dbReference>
<feature type="region of interest" description="Disordered" evidence="4">
    <location>
        <begin position="107"/>
        <end position="129"/>
    </location>
</feature>
<feature type="region of interest" description="Disordered" evidence="4">
    <location>
        <begin position="452"/>
        <end position="519"/>
    </location>
</feature>
<evidence type="ECO:0000256" key="1">
    <source>
        <dbReference type="ARBA" id="ARBA00004123"/>
    </source>
</evidence>
<evidence type="ECO:0000259" key="5">
    <source>
        <dbReference type="Pfam" id="PF07842"/>
    </source>
</evidence>
<dbReference type="AlphaFoldDB" id="A0A8E0RSC1"/>
<dbReference type="InterPro" id="IPR022783">
    <property type="entry name" value="GCFC_dom"/>
</dbReference>
<dbReference type="GO" id="GO:0000398">
    <property type="term" value="P:mRNA splicing, via spliceosome"/>
    <property type="evidence" value="ECO:0007669"/>
    <property type="project" value="InterPro"/>
</dbReference>
<feature type="domain" description="GCF C-terminal" evidence="5">
    <location>
        <begin position="550"/>
        <end position="791"/>
    </location>
</feature>
<comment type="caution">
    <text evidence="6">The sequence shown here is derived from an EMBL/GenBank/DDBJ whole genome shotgun (WGS) entry which is preliminary data.</text>
</comment>
<proteinExistence type="inferred from homology"/>
<dbReference type="InterPro" id="IPR012890">
    <property type="entry name" value="GCFC2-like"/>
</dbReference>
<evidence type="ECO:0000313" key="7">
    <source>
        <dbReference type="Proteomes" id="UP000728185"/>
    </source>
</evidence>
<evidence type="ECO:0000256" key="3">
    <source>
        <dbReference type="ARBA" id="ARBA00023242"/>
    </source>
</evidence>
<gene>
    <name evidence="6" type="ORF">FBUS_01182</name>
</gene>
<dbReference type="OrthoDB" id="429427at2759"/>
<feature type="compositionally biased region" description="Basic and acidic residues" evidence="4">
    <location>
        <begin position="107"/>
        <end position="117"/>
    </location>
</feature>
<keyword evidence="3" id="KW-0539">Nucleus</keyword>
<dbReference type="PANTHER" id="PTHR12214:SF0">
    <property type="entry name" value="LD29489P"/>
    <property type="match status" value="1"/>
</dbReference>
<feature type="compositionally biased region" description="Low complexity" evidence="4">
    <location>
        <begin position="452"/>
        <end position="463"/>
    </location>
</feature>
<reference evidence="6" key="1">
    <citation type="submission" date="2019-05" db="EMBL/GenBank/DDBJ databases">
        <title>Annotation for the trematode Fasciolopsis buski.</title>
        <authorList>
            <person name="Choi Y.-J."/>
        </authorList>
    </citation>
    <scope>NUCLEOTIDE SEQUENCE</scope>
    <source>
        <strain evidence="6">HT</strain>
        <tissue evidence="6">Whole worm</tissue>
    </source>
</reference>
<protein>
    <submittedName>
        <fullName evidence="6">PAX3-and PAX7-binding protein 1</fullName>
    </submittedName>
</protein>
<comment type="similarity">
    <text evidence="2">Belongs to the GCF family.</text>
</comment>
<feature type="region of interest" description="Disordered" evidence="4">
    <location>
        <begin position="185"/>
        <end position="230"/>
    </location>
</feature>
<dbReference type="Pfam" id="PF07842">
    <property type="entry name" value="GCFC"/>
    <property type="match status" value="1"/>
</dbReference>
<accession>A0A8E0RSC1</accession>
<comment type="subcellular location">
    <subcellularLocation>
        <location evidence="1">Nucleus</location>
    </subcellularLocation>
</comment>
<dbReference type="EMBL" id="LUCM01007662">
    <property type="protein sequence ID" value="KAA0189554.1"/>
    <property type="molecule type" value="Genomic_DNA"/>
</dbReference>
<organism evidence="6 7">
    <name type="scientific">Fasciolopsis buskii</name>
    <dbReference type="NCBI Taxonomy" id="27845"/>
    <lineage>
        <taxon>Eukaryota</taxon>
        <taxon>Metazoa</taxon>
        <taxon>Spiralia</taxon>
        <taxon>Lophotrochozoa</taxon>
        <taxon>Platyhelminthes</taxon>
        <taxon>Trematoda</taxon>
        <taxon>Digenea</taxon>
        <taxon>Plagiorchiida</taxon>
        <taxon>Echinostomata</taxon>
        <taxon>Echinostomatoidea</taxon>
        <taxon>Fasciolidae</taxon>
        <taxon>Fasciolopsis</taxon>
    </lineage>
</organism>
<feature type="compositionally biased region" description="Basic and acidic residues" evidence="4">
    <location>
        <begin position="465"/>
        <end position="484"/>
    </location>
</feature>
<feature type="region of interest" description="Disordered" evidence="4">
    <location>
        <begin position="1"/>
        <end position="48"/>
    </location>
</feature>
<dbReference type="GO" id="GO:0005634">
    <property type="term" value="C:nucleus"/>
    <property type="evidence" value="ECO:0007669"/>
    <property type="project" value="UniProtKB-SubCell"/>
</dbReference>
<sequence length="921" mass="104019">MSGLFTKKVRRNYRSKARDSDEEIPNEQESLYEQGAKGTFVAPGSSGTCGVKKSKSVLSFEDDLDPDDGNEFKVKKTNLSRRLSKQVKDHKKKKTNDEVEVIKVVNRKEPIERKPEPPEEEQVDSEEKLERLRKQLLDLAEDDSCEPEPVSDVKVNPLLKGGAIPDAATIHMARKQREKAKILLESADVSEGTHPSGRSGNRRLVNEDDDDDEEDDDGDDNCRYAQGAAGTRRPAFVVSEARDTVVKRQAIGSRLKHREHELESIRQDFLATEHGSDRDSDQDAEWERQQIQKALITQNPAVMEALQTTTRADSSTLFGDNSVDPNSNERLFSGLNAANVTLDNVKACLVEKHEKISKSLSEHSTELNQAQTDLQRGRQVKTEYRKQLPELAQKFAYVQELKSYVDDLVECFNEKMSKLEYLEKRSIILLRERYQKLVERRRQDMKDMAELATQTSTTQNQASKNPDDMKQAEARRRRCAERESRRMRRQRARENASGGQLVLTPHVDGTSTDDEEPQSVVAKRKADLDALLVDANSLFEDVVDEYCHLPSILQRFADWYAHYPQSYAEAYAALCLPQLFSPLVRLQLIGWNPIATKTDGTHLDQMDWFKDLLDFAFLPPDSTNIKSEPSAMDGESENDLILNPISSSDSDKHPEDVLRLLPYTVEKVVLIRLNDLVSASWDPLSSRDSQQLLNLVRDLTATYPTLCVGSRLTEQLFETIVKRLEVTIQEDIFIPLYPKHLMQNRQGPAYHFFDRQFHVGMKLLKNILSWHNVISDEALQHVSLTCLVNRYLLVGLASLLAVVAPTGTGASTEEAKVTPSAIGANVVALTYQYVCDRLCEILDLIPQDWFSGSGRVKTESSNGSCDELSKPISTIMDPFAQLRRFLTQLLERCVNGSGKLAGATTEREWIAALNRLKSLIG</sequence>
<evidence type="ECO:0000256" key="4">
    <source>
        <dbReference type="SAM" id="MobiDB-lite"/>
    </source>
</evidence>
<feature type="compositionally biased region" description="Acidic residues" evidence="4">
    <location>
        <begin position="207"/>
        <end position="219"/>
    </location>
</feature>
<dbReference type="GO" id="GO:0003677">
    <property type="term" value="F:DNA binding"/>
    <property type="evidence" value="ECO:0007669"/>
    <property type="project" value="InterPro"/>
</dbReference>
<evidence type="ECO:0000313" key="6">
    <source>
        <dbReference type="EMBL" id="KAA0189554.1"/>
    </source>
</evidence>
<name>A0A8E0RSC1_9TREM</name>
<dbReference type="PANTHER" id="PTHR12214">
    <property type="entry name" value="GC-RICH SEQUENCE DNA-BINDING FACTOR"/>
    <property type="match status" value="1"/>
</dbReference>
<evidence type="ECO:0000256" key="2">
    <source>
        <dbReference type="ARBA" id="ARBA00010801"/>
    </source>
</evidence>
<keyword evidence="7" id="KW-1185">Reference proteome</keyword>